<reference evidence="1 2" key="2">
    <citation type="journal article" date="2022" name="Mol. Ecol. Resour.">
        <title>The genomes of chicory, endive, great burdock and yacon provide insights into Asteraceae paleo-polyploidization history and plant inulin production.</title>
        <authorList>
            <person name="Fan W."/>
            <person name="Wang S."/>
            <person name="Wang H."/>
            <person name="Wang A."/>
            <person name="Jiang F."/>
            <person name="Liu H."/>
            <person name="Zhao H."/>
            <person name="Xu D."/>
            <person name="Zhang Y."/>
        </authorList>
    </citation>
    <scope>NUCLEOTIDE SEQUENCE [LARGE SCALE GENOMIC DNA]</scope>
    <source>
        <strain evidence="2">cv. Punajuju</strain>
        <tissue evidence="1">Leaves</tissue>
    </source>
</reference>
<dbReference type="Proteomes" id="UP001055811">
    <property type="component" value="Linkage Group LG01"/>
</dbReference>
<evidence type="ECO:0000313" key="1">
    <source>
        <dbReference type="EMBL" id="KAI3788860.1"/>
    </source>
</evidence>
<dbReference type="EMBL" id="CM042009">
    <property type="protein sequence ID" value="KAI3788860.1"/>
    <property type="molecule type" value="Genomic_DNA"/>
</dbReference>
<protein>
    <submittedName>
        <fullName evidence="1">Uncharacterized protein</fullName>
    </submittedName>
</protein>
<keyword evidence="2" id="KW-1185">Reference proteome</keyword>
<proteinExistence type="predicted"/>
<organism evidence="1 2">
    <name type="scientific">Cichorium intybus</name>
    <name type="common">Chicory</name>
    <dbReference type="NCBI Taxonomy" id="13427"/>
    <lineage>
        <taxon>Eukaryota</taxon>
        <taxon>Viridiplantae</taxon>
        <taxon>Streptophyta</taxon>
        <taxon>Embryophyta</taxon>
        <taxon>Tracheophyta</taxon>
        <taxon>Spermatophyta</taxon>
        <taxon>Magnoliopsida</taxon>
        <taxon>eudicotyledons</taxon>
        <taxon>Gunneridae</taxon>
        <taxon>Pentapetalae</taxon>
        <taxon>asterids</taxon>
        <taxon>campanulids</taxon>
        <taxon>Asterales</taxon>
        <taxon>Asteraceae</taxon>
        <taxon>Cichorioideae</taxon>
        <taxon>Cichorieae</taxon>
        <taxon>Cichoriinae</taxon>
        <taxon>Cichorium</taxon>
    </lineage>
</organism>
<gene>
    <name evidence="1" type="ORF">L2E82_01639</name>
</gene>
<reference evidence="2" key="1">
    <citation type="journal article" date="2022" name="Mol. Ecol. Resour.">
        <title>The genomes of chicory, endive, great burdock and yacon provide insights into Asteraceae palaeo-polyploidization history and plant inulin production.</title>
        <authorList>
            <person name="Fan W."/>
            <person name="Wang S."/>
            <person name="Wang H."/>
            <person name="Wang A."/>
            <person name="Jiang F."/>
            <person name="Liu H."/>
            <person name="Zhao H."/>
            <person name="Xu D."/>
            <person name="Zhang Y."/>
        </authorList>
    </citation>
    <scope>NUCLEOTIDE SEQUENCE [LARGE SCALE GENOMIC DNA]</scope>
    <source>
        <strain evidence="2">cv. Punajuju</strain>
    </source>
</reference>
<accession>A0ACB9H0I8</accession>
<sequence length="122" mass="13385">MGGTRRFERNNVLGPSHSHALHTFPVLVTKYLDRVDFNSDDSLINKSFKASVRRTRAAIFGLLLCVVQESEAHSFICSGDSGFIKAYSFIALSCSLTEQYIDASNVKGIQVELLNIGNTASV</sequence>
<comment type="caution">
    <text evidence="1">The sequence shown here is derived from an EMBL/GenBank/DDBJ whole genome shotgun (WGS) entry which is preliminary data.</text>
</comment>
<evidence type="ECO:0000313" key="2">
    <source>
        <dbReference type="Proteomes" id="UP001055811"/>
    </source>
</evidence>
<name>A0ACB9H0I8_CICIN</name>